<proteinExistence type="predicted"/>
<dbReference type="EMBL" id="JBHSNY010000007">
    <property type="protein sequence ID" value="MFC5636162.1"/>
    <property type="molecule type" value="Genomic_DNA"/>
</dbReference>
<name>A0ABW0URI2_9ACTN</name>
<dbReference type="RefSeq" id="WP_381023619.1">
    <property type="nucleotide sequence ID" value="NZ_JBHSNY010000007.1"/>
</dbReference>
<keyword evidence="2" id="KW-1185">Reference proteome</keyword>
<evidence type="ECO:0000313" key="2">
    <source>
        <dbReference type="Proteomes" id="UP001596154"/>
    </source>
</evidence>
<reference evidence="2" key="1">
    <citation type="journal article" date="2019" name="Int. J. Syst. Evol. Microbiol.">
        <title>The Global Catalogue of Microorganisms (GCM) 10K type strain sequencing project: providing services to taxonomists for standard genome sequencing and annotation.</title>
        <authorList>
            <consortium name="The Broad Institute Genomics Platform"/>
            <consortium name="The Broad Institute Genome Sequencing Center for Infectious Disease"/>
            <person name="Wu L."/>
            <person name="Ma J."/>
        </authorList>
    </citation>
    <scope>NUCLEOTIDE SEQUENCE [LARGE SCALE GENOMIC DNA]</scope>
    <source>
        <strain evidence="2">CGMCC 4.7248</strain>
    </source>
</reference>
<comment type="caution">
    <text evidence="1">The sequence shown here is derived from an EMBL/GenBank/DDBJ whole genome shotgun (WGS) entry which is preliminary data.</text>
</comment>
<evidence type="ECO:0000313" key="1">
    <source>
        <dbReference type="EMBL" id="MFC5636162.1"/>
    </source>
</evidence>
<protein>
    <submittedName>
        <fullName evidence="1">DUF2993 domain-containing protein</fullName>
    </submittedName>
</protein>
<organism evidence="1 2">
    <name type="scientific">Streptomyces bullii</name>
    <dbReference type="NCBI Taxonomy" id="349910"/>
    <lineage>
        <taxon>Bacteria</taxon>
        <taxon>Bacillati</taxon>
        <taxon>Actinomycetota</taxon>
        <taxon>Actinomycetes</taxon>
        <taxon>Kitasatosporales</taxon>
        <taxon>Streptomycetaceae</taxon>
        <taxon>Streptomyces</taxon>
    </lineage>
</organism>
<sequence>MRALRILSIVVVVLAVLFVVVDRVAVNFAEKEAADRLKTTENLAATPDVSIKGFPFLTQVAGGSLDDVQVGIDTYEAATGNGAQKIRIDDLRADMKGVEFSGDYSSATAASATGTAFISYDELLKTAKSDATQVAPGVSAHVVGLSDGGNGKIKVEVEATVLGTELPKPVSVLSSVAVEGDTVRVHADSLPSFGGVDLAENRVRAITDFEQRIDGLPGGIRLDKVEAAQNGVEITVKGSDVRLAG</sequence>
<dbReference type="Proteomes" id="UP001596154">
    <property type="component" value="Unassembled WGS sequence"/>
</dbReference>
<dbReference type="Pfam" id="PF11209">
    <property type="entry name" value="LmeA"/>
    <property type="match status" value="1"/>
</dbReference>
<accession>A0ABW0URI2</accession>
<dbReference type="InterPro" id="IPR021373">
    <property type="entry name" value="DUF2993"/>
</dbReference>
<gene>
    <name evidence="1" type="ORF">ACFPZJ_20630</name>
</gene>